<dbReference type="NCBIfam" id="NF041499">
    <property type="entry name" value="MobP3"/>
    <property type="match status" value="1"/>
</dbReference>
<dbReference type="PANTHER" id="PTHR11102:SF160">
    <property type="entry name" value="ERAD-ASSOCIATED E3 UBIQUITIN-PROTEIN LIGASE COMPONENT HRD3"/>
    <property type="match status" value="1"/>
</dbReference>
<dbReference type="SUPFAM" id="SSF81901">
    <property type="entry name" value="HCP-like"/>
    <property type="match status" value="4"/>
</dbReference>
<name>A0A7G8TD78_9FIRM</name>
<dbReference type="RefSeq" id="WP_187036899.1">
    <property type="nucleotide sequence ID" value="NZ_CP060286.1"/>
</dbReference>
<organism evidence="2 3">
    <name type="scientific">Caproicibacter fermentans</name>
    <dbReference type="NCBI Taxonomy" id="2576756"/>
    <lineage>
        <taxon>Bacteria</taxon>
        <taxon>Bacillati</taxon>
        <taxon>Bacillota</taxon>
        <taxon>Clostridia</taxon>
        <taxon>Eubacteriales</taxon>
        <taxon>Acutalibacteraceae</taxon>
        <taxon>Caproicibacter</taxon>
    </lineage>
</organism>
<gene>
    <name evidence="2" type="ORF">HCR03_04710</name>
</gene>
<feature type="region of interest" description="Disordered" evidence="1">
    <location>
        <begin position="378"/>
        <end position="460"/>
    </location>
</feature>
<dbReference type="SMART" id="SM00671">
    <property type="entry name" value="SEL1"/>
    <property type="match status" value="12"/>
</dbReference>
<dbReference type="InterPro" id="IPR048102">
    <property type="entry name" value="MobP3"/>
</dbReference>
<dbReference type="Gene3D" id="1.25.40.10">
    <property type="entry name" value="Tetratricopeptide repeat domain"/>
    <property type="match status" value="5"/>
</dbReference>
<sequence length="1156" mass="130447">MTKDQARNFVNYVATREGVSLNFNSLELSEEELNRKATIRQEHTIDGLLREVPAAKDTFEYEDYKNNPTIGNASELIARAAEMGFGETQTGKTVGIDEAKNYVEYVAKRPGAVREGAHGLFSSTPNLDLDKIADEVAAYQGRIWRNVISIRREDADKLGYDTQKPWKEAVQQQIDTIAKNFHIPPEHLCWYAGMHNTGHHPHIHLFVYSTNPKEGHLNETGIKNIKRGFSKVIFADERLHLYEQKDEAREKLKSQVDELLSHLDLSGSQFPDHQAEKIYQNLLQLGSAVQNQPGRHFYKYLSKDLKQQTDQLLTELASAPDIKKLYALYCEQQQSLERMYVNEPSELPISENKELYFLKNKVIQHAEKLAGAVIGVDPANETSKTSDSDPSGKKQNDIPAENELFETILPSSEPTDEENINSLWKNVPPEPESNEPDEESEGPYLEALPEEPEPSPQDDISSMSVFELQEKAIGLNGNASARYELAKRFFYGQGVDRDYEKARMWFGLAADSGHTLAKYQLGKMYLYGIGIEKDLNLGKEYCLDVFYDITNELQQKTGASFHDDLCFPGTETDHSHYAYLEYLVGRMELAGEGVKQNDQNAFLWFRASALHGHVHSEYLLAKMYYDGRGTVQDREEALRLYQDAADQEDKYACYAAGRMLLRGIGAPEDANAAASYFMKASKQNVPYADFALARLCESGTGVSKDETAARALYKKALDEFIDQEQDQPDGFTEYRIAEMYLLGRGTQVDSAKAEEWFQKAVEFGNPQAAYELAGLYAAGTGVGINTDKANDLYQIALKGFLDSEQENPNAGQEYKIAGMYEKGLGTEIKIQEALRWYETAADHGHGYAQYQYSSLCKETNPLAANRYFHMALQTFLKEERESADTQREYKIAKMLLQLRDSSAMPQRFNYEQAAAQWLEKAANDGNAFAAFEAARLLEQKPYSSSDAETICFYYQLALTGFCDLFSDKTTASDTRARLASKIARMYLKGNGTVVREDEAFRWFSKAAELGDLSAQYQIGKMLLDGTGCDMDGNEAFRIFIDAAIRGNVFAQYQIGKMYEAGIGTAKDSFQSEYWFRTAAANGNEAAQNHLNYLEHQKDYDAQTIVGSFLRMLGSGINDRIEDSTTHRFGPDRKAMKKRRQQKAALGQKEDELDEVM</sequence>
<protein>
    <submittedName>
        <fullName evidence="2">SEL1-like repeat protein</fullName>
    </submittedName>
</protein>
<dbReference type="Proteomes" id="UP000515909">
    <property type="component" value="Chromosome"/>
</dbReference>
<feature type="compositionally biased region" description="Acidic residues" evidence="1">
    <location>
        <begin position="432"/>
        <end position="441"/>
    </location>
</feature>
<dbReference type="InterPro" id="IPR006597">
    <property type="entry name" value="Sel1-like"/>
</dbReference>
<evidence type="ECO:0000313" key="2">
    <source>
        <dbReference type="EMBL" id="QNK41569.1"/>
    </source>
</evidence>
<feature type="region of interest" description="Disordered" evidence="1">
    <location>
        <begin position="1120"/>
        <end position="1156"/>
    </location>
</feature>
<reference evidence="2 3" key="1">
    <citation type="submission" date="2020-08" db="EMBL/GenBank/DDBJ databases">
        <title>The isolate Caproiciproducens sp. 7D4C2 produces n-caproate at mildly acidic conditions from hexoses: genome and rBOX comparison with related strains and chain-elongating bacteria.</title>
        <authorList>
            <person name="Esquivel-Elizondo S."/>
            <person name="Bagci C."/>
            <person name="Temovska M."/>
            <person name="Jeon B.S."/>
            <person name="Bessarab I."/>
            <person name="Williams R.B.H."/>
            <person name="Huson D.H."/>
            <person name="Angenent L.T."/>
        </authorList>
    </citation>
    <scope>NUCLEOTIDE SEQUENCE [LARGE SCALE GENOMIC DNA]</scope>
    <source>
        <strain evidence="2 3">7D4C2</strain>
    </source>
</reference>
<dbReference type="AlphaFoldDB" id="A0A7G8TD78"/>
<dbReference type="KEGG" id="cfem:HCR03_04710"/>
<dbReference type="InterPro" id="IPR050767">
    <property type="entry name" value="Sel1_AlgK"/>
</dbReference>
<evidence type="ECO:0000313" key="3">
    <source>
        <dbReference type="Proteomes" id="UP000515909"/>
    </source>
</evidence>
<dbReference type="InterPro" id="IPR041073">
    <property type="entry name" value="MobL"/>
</dbReference>
<feature type="compositionally biased region" description="Basic and acidic residues" evidence="1">
    <location>
        <begin position="384"/>
        <end position="396"/>
    </location>
</feature>
<dbReference type="Pfam" id="PF08238">
    <property type="entry name" value="Sel1"/>
    <property type="match status" value="13"/>
</dbReference>
<proteinExistence type="predicted"/>
<dbReference type="Pfam" id="PF18555">
    <property type="entry name" value="MobL"/>
    <property type="match status" value="1"/>
</dbReference>
<dbReference type="PANTHER" id="PTHR11102">
    <property type="entry name" value="SEL-1-LIKE PROTEIN"/>
    <property type="match status" value="1"/>
</dbReference>
<feature type="compositionally biased region" description="Basic and acidic residues" evidence="1">
    <location>
        <begin position="1120"/>
        <end position="1133"/>
    </location>
</feature>
<evidence type="ECO:0000256" key="1">
    <source>
        <dbReference type="SAM" id="MobiDB-lite"/>
    </source>
</evidence>
<accession>A0A7G8TD78</accession>
<dbReference type="EMBL" id="CP060286">
    <property type="protein sequence ID" value="QNK41569.1"/>
    <property type="molecule type" value="Genomic_DNA"/>
</dbReference>
<dbReference type="InterPro" id="IPR011990">
    <property type="entry name" value="TPR-like_helical_dom_sf"/>
</dbReference>